<dbReference type="AlphaFoldDB" id="A0A9N7VKT8"/>
<organism evidence="2 3">
    <name type="scientific">Pleuronectes platessa</name>
    <name type="common">European plaice</name>
    <dbReference type="NCBI Taxonomy" id="8262"/>
    <lineage>
        <taxon>Eukaryota</taxon>
        <taxon>Metazoa</taxon>
        <taxon>Chordata</taxon>
        <taxon>Craniata</taxon>
        <taxon>Vertebrata</taxon>
        <taxon>Euteleostomi</taxon>
        <taxon>Actinopterygii</taxon>
        <taxon>Neopterygii</taxon>
        <taxon>Teleostei</taxon>
        <taxon>Neoteleostei</taxon>
        <taxon>Acanthomorphata</taxon>
        <taxon>Carangaria</taxon>
        <taxon>Pleuronectiformes</taxon>
        <taxon>Pleuronectoidei</taxon>
        <taxon>Pleuronectidae</taxon>
        <taxon>Pleuronectes</taxon>
    </lineage>
</organism>
<protein>
    <submittedName>
        <fullName evidence="2">Uncharacterized protein</fullName>
    </submittedName>
</protein>
<gene>
    <name evidence="2" type="ORF">PLEPLA_LOCUS38845</name>
</gene>
<feature type="region of interest" description="Disordered" evidence="1">
    <location>
        <begin position="58"/>
        <end position="83"/>
    </location>
</feature>
<evidence type="ECO:0000256" key="1">
    <source>
        <dbReference type="SAM" id="MobiDB-lite"/>
    </source>
</evidence>
<dbReference type="Proteomes" id="UP001153269">
    <property type="component" value="Unassembled WGS sequence"/>
</dbReference>
<evidence type="ECO:0000313" key="3">
    <source>
        <dbReference type="Proteomes" id="UP001153269"/>
    </source>
</evidence>
<evidence type="ECO:0000313" key="2">
    <source>
        <dbReference type="EMBL" id="CAB1451152.1"/>
    </source>
</evidence>
<dbReference type="EMBL" id="CADEAL010004079">
    <property type="protein sequence ID" value="CAB1451152.1"/>
    <property type="molecule type" value="Genomic_DNA"/>
</dbReference>
<name>A0A9N7VKT8_PLEPL</name>
<sequence>MERQPITAEMGWPMRQQRPDQSAPLLGRLLKKFNPHRERSAASSSDWLSVRLHIADSQTPRRDVQRNHNKVPGPPGPRVYRGPVEPVPGLLLQRLIIRLETLQGCDYWYCTLQCFMG</sequence>
<comment type="caution">
    <text evidence="2">The sequence shown here is derived from an EMBL/GenBank/DDBJ whole genome shotgun (WGS) entry which is preliminary data.</text>
</comment>
<accession>A0A9N7VKT8</accession>
<feature type="region of interest" description="Disordered" evidence="1">
    <location>
        <begin position="1"/>
        <end position="21"/>
    </location>
</feature>
<proteinExistence type="predicted"/>
<keyword evidence="3" id="KW-1185">Reference proteome</keyword>
<reference evidence="2" key="1">
    <citation type="submission" date="2020-03" db="EMBL/GenBank/DDBJ databases">
        <authorList>
            <person name="Weist P."/>
        </authorList>
    </citation>
    <scope>NUCLEOTIDE SEQUENCE</scope>
</reference>